<name>A0ABX7QP15_9GAMM</name>
<proteinExistence type="predicted"/>
<organism evidence="3 4">
    <name type="scientific">Shewanella avicenniae</name>
    <dbReference type="NCBI Taxonomy" id="2814294"/>
    <lineage>
        <taxon>Bacteria</taxon>
        <taxon>Pseudomonadati</taxon>
        <taxon>Pseudomonadota</taxon>
        <taxon>Gammaproteobacteria</taxon>
        <taxon>Alteromonadales</taxon>
        <taxon>Shewanellaceae</taxon>
        <taxon>Shewanella</taxon>
    </lineage>
</organism>
<protein>
    <submittedName>
        <fullName evidence="3">Tape measure protein</fullName>
    </submittedName>
</protein>
<reference evidence="3 4" key="1">
    <citation type="submission" date="2021-03" db="EMBL/GenBank/DDBJ databases">
        <title>Novel species identification of genus Shewanella.</title>
        <authorList>
            <person name="Liu G."/>
            <person name="Zhang Q."/>
        </authorList>
    </citation>
    <scope>NUCLEOTIDE SEQUENCE [LARGE SCALE GENOMIC DNA]</scope>
    <source>
        <strain evidence="3 4">FJAT-51800</strain>
    </source>
</reference>
<sequence length="1024" mass="108125">MNELKLSIKVTADGKQLVTVMGDGERSANNLSNALNSTGKSGKAASTGIDTAATSSLKATTQFDGLHKAVLAALGGLSAMALVDKADAWGQMASRVKMATTSVAEYDYVQSRMVASANETYRSINETRESFISMSPILRDLGYGLGQSIDIVDSFSALLVINAASSDKASQAQDALSKSIQSGRIEADAWQSMFGVMPSLLNNLTAVTGKTGSEIRQLGVSGKLSISDLTNALLLSHSQNIEAVKEMPTTVRDALMAINNVWDDYLGRSNEAHGVTAMMSSGLVTLAENFNTVANIGGGVLAAAITLYLTNMGKAVVTSGMATVASAAHAVQELKTAQAQEAQAAITLAQTRAMFGLTTSHAQVAAAEAAHAAASARLAAAQAVLTNASRAAALALGPVGLALIVGTAAASFLTMRDASHEGAQALKDMQQPVKELREEFRKLNDDQRAAQLVKWSDAAAEATKKAKASFQDLRGAIETEFTVSSMTSAYLAGMATETPVLTQYRAQLEAAMEAGKPLAPLLKEIGAASGVPESTINNWVKLAGAFADAQQQANNANKVVSDIKTNFYTLDGALDDLVSGPLFTGEAKITAPVISDPGLTKSAQEMINKLNEQTTLFGAATESAKVFYQLQAGALVGLDPLMAEKLIKAAADLDAQKAAEEQTKKNKAAEDKRAETLKTLLGHIDPVTTAAKQYAEQEQLLKTYFEQTNTPLAERTRLLAALKNQYEQSTPYSQLRNQLDPSYAEGQAHNTNIDVLNNELAATPENDVSKRAEINALIEAEQQRHADKMNEINSGVSINWNQMWQDSLDRMTSGIGEATADALFESKNFGEGVKETIRGTAKALVQMSIEWGARKLVMAALDRSIATTSAATNVATAAATGTSMAAAYAPAAAMASLASFGGNSIPAMVGITATTMLAESLSILGIAHDGLPINRNEGTYLLRQDEMVLNPKQRDNFEYLVDYAKNGNNGGANQVNLTVSPTIVVSSESQVSDVQELLPEIVKATKIAVAEDFANRGMIWRAAN</sequence>
<gene>
    <name evidence="3" type="ORF">JYB87_12790</name>
</gene>
<keyword evidence="1" id="KW-0175">Coiled coil</keyword>
<evidence type="ECO:0000313" key="4">
    <source>
        <dbReference type="Proteomes" id="UP000662770"/>
    </source>
</evidence>
<feature type="coiled-coil region" evidence="1">
    <location>
        <begin position="643"/>
        <end position="679"/>
    </location>
</feature>
<keyword evidence="4" id="KW-1185">Reference proteome</keyword>
<feature type="domain" description="Tape measure protein N-terminal" evidence="2">
    <location>
        <begin position="82"/>
        <end position="270"/>
    </location>
</feature>
<dbReference type="Proteomes" id="UP000662770">
    <property type="component" value="Chromosome"/>
</dbReference>
<evidence type="ECO:0000313" key="3">
    <source>
        <dbReference type="EMBL" id="QSX32625.1"/>
    </source>
</evidence>
<evidence type="ECO:0000256" key="1">
    <source>
        <dbReference type="SAM" id="Coils"/>
    </source>
</evidence>
<dbReference type="EMBL" id="CP071503">
    <property type="protein sequence ID" value="QSX32625.1"/>
    <property type="molecule type" value="Genomic_DNA"/>
</dbReference>
<dbReference type="RefSeq" id="WP_207353866.1">
    <property type="nucleotide sequence ID" value="NZ_CP071503.1"/>
</dbReference>
<accession>A0ABX7QP15</accession>
<evidence type="ECO:0000259" key="2">
    <source>
        <dbReference type="Pfam" id="PF20155"/>
    </source>
</evidence>
<dbReference type="Pfam" id="PF20155">
    <property type="entry name" value="TMP_3"/>
    <property type="match status" value="1"/>
</dbReference>
<dbReference type="InterPro" id="IPR013491">
    <property type="entry name" value="Tape_meas_N"/>
</dbReference>
<feature type="coiled-coil region" evidence="1">
    <location>
        <begin position="426"/>
        <end position="453"/>
    </location>
</feature>
<dbReference type="NCBIfam" id="TIGR02675">
    <property type="entry name" value="tape_meas_nterm"/>
    <property type="match status" value="1"/>
</dbReference>